<keyword evidence="2" id="KW-1185">Reference proteome</keyword>
<dbReference type="AlphaFoldDB" id="A0A5B7HN73"/>
<comment type="caution">
    <text evidence="1">The sequence shown here is derived from an EMBL/GenBank/DDBJ whole genome shotgun (WGS) entry which is preliminary data.</text>
</comment>
<accession>A0A5B7HN73</accession>
<organism evidence="1 2">
    <name type="scientific">Portunus trituberculatus</name>
    <name type="common">Swimming crab</name>
    <name type="synonym">Neptunus trituberculatus</name>
    <dbReference type="NCBI Taxonomy" id="210409"/>
    <lineage>
        <taxon>Eukaryota</taxon>
        <taxon>Metazoa</taxon>
        <taxon>Ecdysozoa</taxon>
        <taxon>Arthropoda</taxon>
        <taxon>Crustacea</taxon>
        <taxon>Multicrustacea</taxon>
        <taxon>Malacostraca</taxon>
        <taxon>Eumalacostraca</taxon>
        <taxon>Eucarida</taxon>
        <taxon>Decapoda</taxon>
        <taxon>Pleocyemata</taxon>
        <taxon>Brachyura</taxon>
        <taxon>Eubrachyura</taxon>
        <taxon>Portunoidea</taxon>
        <taxon>Portunidae</taxon>
        <taxon>Portuninae</taxon>
        <taxon>Portunus</taxon>
    </lineage>
</organism>
<reference evidence="1 2" key="1">
    <citation type="submission" date="2019-05" db="EMBL/GenBank/DDBJ databases">
        <title>Another draft genome of Portunus trituberculatus and its Hox gene families provides insights of decapod evolution.</title>
        <authorList>
            <person name="Jeong J.-H."/>
            <person name="Song I."/>
            <person name="Kim S."/>
            <person name="Choi T."/>
            <person name="Kim D."/>
            <person name="Ryu S."/>
            <person name="Kim W."/>
        </authorList>
    </citation>
    <scope>NUCLEOTIDE SEQUENCE [LARGE SCALE GENOMIC DNA]</scope>
    <source>
        <tissue evidence="1">Muscle</tissue>
    </source>
</reference>
<protein>
    <submittedName>
        <fullName evidence="1">Uncharacterized protein</fullName>
    </submittedName>
</protein>
<sequence>MVCGAWPGVGVASAVSAVRTCGGVWGASQSLHGVLGARLWLANGKGFGAAWLGERGTFHKAGRCNALWFA</sequence>
<evidence type="ECO:0000313" key="2">
    <source>
        <dbReference type="Proteomes" id="UP000324222"/>
    </source>
</evidence>
<name>A0A5B7HN73_PORTR</name>
<gene>
    <name evidence="1" type="ORF">E2C01_065841</name>
</gene>
<dbReference type="EMBL" id="VSRR010033118">
    <property type="protein sequence ID" value="MPC71563.1"/>
    <property type="molecule type" value="Genomic_DNA"/>
</dbReference>
<proteinExistence type="predicted"/>
<evidence type="ECO:0000313" key="1">
    <source>
        <dbReference type="EMBL" id="MPC71563.1"/>
    </source>
</evidence>
<dbReference type="Proteomes" id="UP000324222">
    <property type="component" value="Unassembled WGS sequence"/>
</dbReference>